<dbReference type="Gene3D" id="1.25.40.20">
    <property type="entry name" value="Ankyrin repeat-containing domain"/>
    <property type="match status" value="1"/>
</dbReference>
<comment type="catalytic activity">
    <reaction evidence="5">
        <text>L-glutamine + H2O = L-glutamate + NH4(+)</text>
        <dbReference type="Rhea" id="RHEA:15889"/>
        <dbReference type="ChEBI" id="CHEBI:15377"/>
        <dbReference type="ChEBI" id="CHEBI:28938"/>
        <dbReference type="ChEBI" id="CHEBI:29985"/>
        <dbReference type="ChEBI" id="CHEBI:58359"/>
        <dbReference type="EC" id="3.5.1.2"/>
    </reaction>
</comment>
<evidence type="ECO:0000256" key="2">
    <source>
        <dbReference type="ARBA" id="ARBA00011881"/>
    </source>
</evidence>
<dbReference type="GO" id="GO:0004359">
    <property type="term" value="F:glutaminase activity"/>
    <property type="evidence" value="ECO:0007669"/>
    <property type="project" value="UniProtKB-EC"/>
</dbReference>
<dbReference type="SUPFAM" id="SSF48403">
    <property type="entry name" value="Ankyrin repeat"/>
    <property type="match status" value="1"/>
</dbReference>
<feature type="compositionally biased region" description="Acidic residues" evidence="7">
    <location>
        <begin position="184"/>
        <end position="198"/>
    </location>
</feature>
<dbReference type="GO" id="GO:0006543">
    <property type="term" value="P:L-glutamine catabolic process"/>
    <property type="evidence" value="ECO:0007669"/>
    <property type="project" value="TreeGrafter"/>
</dbReference>
<dbReference type="Gene3D" id="3.40.710.10">
    <property type="entry name" value="DD-peptidase/beta-lactamase superfamily"/>
    <property type="match status" value="1"/>
</dbReference>
<feature type="repeat" description="ANK" evidence="6">
    <location>
        <begin position="79"/>
        <end position="101"/>
    </location>
</feature>
<comment type="subunit">
    <text evidence="2">Homotetramer.</text>
</comment>
<proteinExistence type="inferred from homology"/>
<dbReference type="Pfam" id="PF12796">
    <property type="entry name" value="Ank_2"/>
    <property type="match status" value="1"/>
</dbReference>
<accession>A0A6V7TPG4</accession>
<dbReference type="InterPro" id="IPR015868">
    <property type="entry name" value="Glutaminase"/>
</dbReference>
<feature type="region of interest" description="Disordered" evidence="7">
    <location>
        <begin position="140"/>
        <end position="233"/>
    </location>
</feature>
<evidence type="ECO:0000313" key="9">
    <source>
        <dbReference type="Proteomes" id="UP000580250"/>
    </source>
</evidence>
<evidence type="ECO:0000256" key="6">
    <source>
        <dbReference type="PROSITE-ProRule" id="PRU00023"/>
    </source>
</evidence>
<dbReference type="Proteomes" id="UP000580250">
    <property type="component" value="Unassembled WGS sequence"/>
</dbReference>
<reference evidence="8 9" key="1">
    <citation type="submission" date="2020-08" db="EMBL/GenBank/DDBJ databases">
        <authorList>
            <person name="Koutsovoulos G."/>
            <person name="Danchin GJ E."/>
        </authorList>
    </citation>
    <scope>NUCLEOTIDE SEQUENCE [LARGE SCALE GENOMIC DNA]</scope>
</reference>
<dbReference type="EMBL" id="CAJEWN010000009">
    <property type="protein sequence ID" value="CAD2130105.1"/>
    <property type="molecule type" value="Genomic_DNA"/>
</dbReference>
<keyword evidence="4" id="KW-0378">Hydrolase</keyword>
<comment type="caution">
    <text evidence="8">The sequence shown here is derived from an EMBL/GenBank/DDBJ whole genome shotgun (WGS) entry which is preliminary data.</text>
</comment>
<dbReference type="PROSITE" id="PS50297">
    <property type="entry name" value="ANK_REP_REGION"/>
    <property type="match status" value="1"/>
</dbReference>
<comment type="similarity">
    <text evidence="1">Belongs to the glutaminase family.</text>
</comment>
<evidence type="ECO:0000256" key="1">
    <source>
        <dbReference type="ARBA" id="ARBA00011076"/>
    </source>
</evidence>
<keyword evidence="6" id="KW-0040">ANK repeat</keyword>
<dbReference type="EC" id="3.5.1.2" evidence="3"/>
<evidence type="ECO:0000313" key="8">
    <source>
        <dbReference type="EMBL" id="CAD2130105.1"/>
    </source>
</evidence>
<dbReference type="PROSITE" id="PS50088">
    <property type="entry name" value="ANK_REPEAT"/>
    <property type="match status" value="1"/>
</dbReference>
<evidence type="ECO:0000256" key="4">
    <source>
        <dbReference type="ARBA" id="ARBA00022801"/>
    </source>
</evidence>
<protein>
    <recommendedName>
        <fullName evidence="3">glutaminase</fullName>
        <ecNumber evidence="3">3.5.1.2</ecNumber>
    </recommendedName>
</protein>
<dbReference type="AlphaFoldDB" id="A0A6V7TPG4"/>
<evidence type="ECO:0000256" key="7">
    <source>
        <dbReference type="SAM" id="MobiDB-lite"/>
    </source>
</evidence>
<dbReference type="PANTHER" id="PTHR12544">
    <property type="entry name" value="GLUTAMINASE"/>
    <property type="match status" value="1"/>
</dbReference>
<dbReference type="InterPro" id="IPR036770">
    <property type="entry name" value="Ankyrin_rpt-contain_sf"/>
</dbReference>
<gene>
    <name evidence="8" type="ORF">MENT_LOCUS2836</name>
</gene>
<dbReference type="OrthoDB" id="9995210at2759"/>
<dbReference type="FunFam" id="1.25.40.20:FF:000069">
    <property type="entry name" value="Glutaminase, isoform E"/>
    <property type="match status" value="1"/>
</dbReference>
<dbReference type="GO" id="GO:0006537">
    <property type="term" value="P:glutamate biosynthetic process"/>
    <property type="evidence" value="ECO:0007669"/>
    <property type="project" value="TreeGrafter"/>
</dbReference>
<dbReference type="InterPro" id="IPR012338">
    <property type="entry name" value="Beta-lactam/transpept-like"/>
</dbReference>
<evidence type="ECO:0000256" key="3">
    <source>
        <dbReference type="ARBA" id="ARBA00012918"/>
    </source>
</evidence>
<evidence type="ECO:0000256" key="5">
    <source>
        <dbReference type="ARBA" id="ARBA00049534"/>
    </source>
</evidence>
<feature type="compositionally biased region" description="Low complexity" evidence="7">
    <location>
        <begin position="143"/>
        <end position="153"/>
    </location>
</feature>
<dbReference type="InterPro" id="IPR002110">
    <property type="entry name" value="Ankyrin_rpt"/>
</dbReference>
<name>A0A6V7TPG4_MELEN</name>
<dbReference type="PANTHER" id="PTHR12544:SF29">
    <property type="entry name" value="GLUTAMINASE"/>
    <property type="match status" value="1"/>
</dbReference>
<dbReference type="SMART" id="SM00248">
    <property type="entry name" value="ANK"/>
    <property type="match status" value="2"/>
</dbReference>
<organism evidence="8 9">
    <name type="scientific">Meloidogyne enterolobii</name>
    <name type="common">Root-knot nematode worm</name>
    <name type="synonym">Meloidogyne mayaguensis</name>
    <dbReference type="NCBI Taxonomy" id="390850"/>
    <lineage>
        <taxon>Eukaryota</taxon>
        <taxon>Metazoa</taxon>
        <taxon>Ecdysozoa</taxon>
        <taxon>Nematoda</taxon>
        <taxon>Chromadorea</taxon>
        <taxon>Rhabditida</taxon>
        <taxon>Tylenchina</taxon>
        <taxon>Tylenchomorpha</taxon>
        <taxon>Tylenchoidea</taxon>
        <taxon>Meloidogynidae</taxon>
        <taxon>Meloidogyninae</taxon>
        <taxon>Meloidogyne</taxon>
    </lineage>
</organism>
<sequence>MGNTTRGVLFCQKLVDIFNFHNYDSLLHADSKKIDPRRRIGNKETDLVVNLLFACKNGDLETVRKLHLQGMNLNIVDYDGRTALHLAASEGQTVILRFLLQIAKVDQTIRDRWGRTALDDARTFHRTACMALLLKAAQRKQQKQQTQSSKATKGLTGLAANNNNNNTGHLPITTNTSTTIESSGGEEEGELEEDEDEELLRSEEGGSMWDDDQPLSTTNNNKHQKGGGGIVSGRSSKAAATAKWMIEHCVDRLSLGGNDEAMVENGEKSRRLDNNKNVGVININKQQLLLAVNFIRVRETNK</sequence>